<evidence type="ECO:0000313" key="4">
    <source>
        <dbReference type="EMBL" id="OAK73837.1"/>
    </source>
</evidence>
<organism evidence="4 5">
    <name type="scientific">Lederbergia galactosidilytica</name>
    <dbReference type="NCBI Taxonomy" id="217031"/>
    <lineage>
        <taxon>Bacteria</taxon>
        <taxon>Bacillati</taxon>
        <taxon>Bacillota</taxon>
        <taxon>Bacilli</taxon>
        <taxon>Bacillales</taxon>
        <taxon>Bacillaceae</taxon>
        <taxon>Lederbergia</taxon>
    </lineage>
</organism>
<proteinExistence type="predicted"/>
<dbReference type="PATRIC" id="fig|217031.6.peg.1123"/>
<dbReference type="Proteomes" id="UP000077881">
    <property type="component" value="Unassembled WGS sequence"/>
</dbReference>
<keyword evidence="2" id="KW-0067">ATP-binding</keyword>
<dbReference type="InterPro" id="IPR003593">
    <property type="entry name" value="AAA+_ATPase"/>
</dbReference>
<dbReference type="OrthoDB" id="9804819at2"/>
<dbReference type="CDD" id="cd03230">
    <property type="entry name" value="ABC_DR_subfamily_A"/>
    <property type="match status" value="1"/>
</dbReference>
<dbReference type="InterPro" id="IPR003439">
    <property type="entry name" value="ABC_transporter-like_ATP-bd"/>
</dbReference>
<name>A0A178A0X2_9BACI</name>
<dbReference type="PROSITE" id="PS50893">
    <property type="entry name" value="ABC_TRANSPORTER_2"/>
    <property type="match status" value="1"/>
</dbReference>
<evidence type="ECO:0000256" key="1">
    <source>
        <dbReference type="ARBA" id="ARBA00022741"/>
    </source>
</evidence>
<dbReference type="STRING" id="217031.ABB05_05195"/>
<keyword evidence="1" id="KW-0547">Nucleotide-binding</keyword>
<dbReference type="Gene3D" id="3.40.50.300">
    <property type="entry name" value="P-loop containing nucleotide triphosphate hydrolases"/>
    <property type="match status" value="1"/>
</dbReference>
<dbReference type="InterPro" id="IPR027417">
    <property type="entry name" value="P-loop_NTPase"/>
</dbReference>
<comment type="caution">
    <text evidence="4">The sequence shown here is derived from an EMBL/GenBank/DDBJ whole genome shotgun (WGS) entry which is preliminary data.</text>
</comment>
<dbReference type="GO" id="GO:0016887">
    <property type="term" value="F:ATP hydrolysis activity"/>
    <property type="evidence" value="ECO:0007669"/>
    <property type="project" value="InterPro"/>
</dbReference>
<dbReference type="AlphaFoldDB" id="A0A178A0X2"/>
<feature type="domain" description="ABC transporter" evidence="3">
    <location>
        <begin position="4"/>
        <end position="229"/>
    </location>
</feature>
<reference evidence="4 5" key="1">
    <citation type="submission" date="2015-05" db="EMBL/GenBank/DDBJ databases">
        <title>Comparison of genome.</title>
        <authorList>
            <person name="Zheng Z."/>
            <person name="Sun M."/>
        </authorList>
    </citation>
    <scope>NUCLEOTIDE SEQUENCE [LARGE SCALE GENOMIC DNA]</scope>
    <source>
        <strain evidence="4 5">G25-74</strain>
    </source>
</reference>
<evidence type="ECO:0000313" key="5">
    <source>
        <dbReference type="Proteomes" id="UP000077881"/>
    </source>
</evidence>
<protein>
    <submittedName>
        <fullName evidence="4">ABC transporter</fullName>
    </submittedName>
</protein>
<sequence>MIVVECEKLVKNYGRKQVLKDIAFTITGEKITGLIGRNGVGKTTLLKILAGFIQETSGEVKVFTKRPFNSLFVSANSIMIDDHLTFPPSLSLGDILVEAERFYDNFNLELAKRLMSYFSLSNKGYYDQLSKGMRSTFNLIFGLSSRCALTIYDEPTTGMDAAVRKDFYRALLKDYVAYPRTIILSSHHLNEIEDILEDVLLIHEGKVLHHMPISDMKEWAVGLQGKKSAVSRWSKGQKVIHEKEIGPGLMYVVIQNQWMEDKSRELKEDGVEIIPVSANDLCIYLTNGDKGGIDGVFNRNEFL</sequence>
<keyword evidence="5" id="KW-1185">Reference proteome</keyword>
<dbReference type="EMBL" id="LDJR01000028">
    <property type="protein sequence ID" value="OAK73837.1"/>
    <property type="molecule type" value="Genomic_DNA"/>
</dbReference>
<dbReference type="SMART" id="SM00382">
    <property type="entry name" value="AAA"/>
    <property type="match status" value="1"/>
</dbReference>
<dbReference type="PANTHER" id="PTHR43158">
    <property type="entry name" value="SKFA PEPTIDE EXPORT ATP-BINDING PROTEIN SKFE"/>
    <property type="match status" value="1"/>
</dbReference>
<dbReference type="PANTHER" id="PTHR43158:SF5">
    <property type="entry name" value="ABC TRANSPORTER, ATP-BINDING PROTEIN"/>
    <property type="match status" value="1"/>
</dbReference>
<dbReference type="GO" id="GO:0005524">
    <property type="term" value="F:ATP binding"/>
    <property type="evidence" value="ECO:0007669"/>
    <property type="project" value="UniProtKB-KW"/>
</dbReference>
<dbReference type="SUPFAM" id="SSF52540">
    <property type="entry name" value="P-loop containing nucleoside triphosphate hydrolases"/>
    <property type="match status" value="1"/>
</dbReference>
<gene>
    <name evidence="4" type="ORF">ABB05_05195</name>
</gene>
<evidence type="ECO:0000256" key="2">
    <source>
        <dbReference type="ARBA" id="ARBA00022840"/>
    </source>
</evidence>
<evidence type="ECO:0000259" key="3">
    <source>
        <dbReference type="PROSITE" id="PS50893"/>
    </source>
</evidence>
<dbReference type="Pfam" id="PF00005">
    <property type="entry name" value="ABC_tran"/>
    <property type="match status" value="1"/>
</dbReference>
<dbReference type="RefSeq" id="WP_064467766.1">
    <property type="nucleotide sequence ID" value="NZ_JAGGKH010000031.1"/>
</dbReference>
<accession>A0A178A0X2</accession>